<dbReference type="Gene3D" id="1.25.40.20">
    <property type="entry name" value="Ankyrin repeat-containing domain"/>
    <property type="match status" value="1"/>
</dbReference>
<reference evidence="2 3" key="2">
    <citation type="submission" date="2024-05" db="EMBL/GenBank/DDBJ databases">
        <authorList>
            <person name="Chen Y."/>
            <person name="Shah S."/>
            <person name="Dougan E. K."/>
            <person name="Thang M."/>
            <person name="Chan C."/>
        </authorList>
    </citation>
    <scope>NUCLEOTIDE SEQUENCE [LARGE SCALE GENOMIC DNA]</scope>
</reference>
<gene>
    <name evidence="1" type="ORF">C1SCF055_LOCUS12736</name>
</gene>
<dbReference type="EMBL" id="CAMXCT010000973">
    <property type="protein sequence ID" value="CAI3985267.1"/>
    <property type="molecule type" value="Genomic_DNA"/>
</dbReference>
<keyword evidence="3" id="KW-1185">Reference proteome</keyword>
<sequence length="372" mass="41016">MLVDVRHSLTGEVLMQLEANSDLSRWEVMAQVAVHRGLMTPYQVAVNPDLVSKQASPLHIIATRSAADGCEVRIIVHPLQYPTAAQYHRLMEALYRKDAGEVAKLLGRGLDLTCLVPPGGHTSALLTMAMLKDHDREPYTTSSSSVSLKYPCPDACLTFLLLQAKVDPNILPPKQQPTTMIGLAVALKNQPLVQLLLDAEAEVHPDEATVPPLIIAVLHQHEGIVQALLTARADPWRSTPVGALLDCPWSKWVHPWTEPVSAVRVAALQSPSQTMVGILMNAPARIGSWEASQPLHLPVPISMAYSERAMKLLTKVIEDYPRRTGPHRPLIGHESLHWRKLMAGLYLPKLPPGWLQSEDISAANCYLLRQMD</sequence>
<protein>
    <submittedName>
        <fullName evidence="1">Uncharacterized protein</fullName>
    </submittedName>
</protein>
<evidence type="ECO:0000313" key="1">
    <source>
        <dbReference type="EMBL" id="CAI3985267.1"/>
    </source>
</evidence>
<name>A0A9P1FSY8_9DINO</name>
<comment type="caution">
    <text evidence="1">The sequence shown here is derived from an EMBL/GenBank/DDBJ whole genome shotgun (WGS) entry which is preliminary data.</text>
</comment>
<dbReference type="Proteomes" id="UP001152797">
    <property type="component" value="Unassembled WGS sequence"/>
</dbReference>
<dbReference type="AlphaFoldDB" id="A0A9P1FSY8"/>
<dbReference type="EMBL" id="CAMXCT030000973">
    <property type="protein sequence ID" value="CAL4772579.1"/>
    <property type="molecule type" value="Genomic_DNA"/>
</dbReference>
<evidence type="ECO:0000313" key="2">
    <source>
        <dbReference type="EMBL" id="CAL4772579.1"/>
    </source>
</evidence>
<reference evidence="1" key="1">
    <citation type="submission" date="2022-10" db="EMBL/GenBank/DDBJ databases">
        <authorList>
            <person name="Chen Y."/>
            <person name="Dougan E. K."/>
            <person name="Chan C."/>
            <person name="Rhodes N."/>
            <person name="Thang M."/>
        </authorList>
    </citation>
    <scope>NUCLEOTIDE SEQUENCE</scope>
</reference>
<organism evidence="1">
    <name type="scientific">Cladocopium goreaui</name>
    <dbReference type="NCBI Taxonomy" id="2562237"/>
    <lineage>
        <taxon>Eukaryota</taxon>
        <taxon>Sar</taxon>
        <taxon>Alveolata</taxon>
        <taxon>Dinophyceae</taxon>
        <taxon>Suessiales</taxon>
        <taxon>Symbiodiniaceae</taxon>
        <taxon>Cladocopium</taxon>
    </lineage>
</organism>
<proteinExistence type="predicted"/>
<dbReference type="SUPFAM" id="SSF48403">
    <property type="entry name" value="Ankyrin repeat"/>
    <property type="match status" value="1"/>
</dbReference>
<accession>A0A9P1FSY8</accession>
<dbReference type="InterPro" id="IPR036770">
    <property type="entry name" value="Ankyrin_rpt-contain_sf"/>
</dbReference>
<evidence type="ECO:0000313" key="3">
    <source>
        <dbReference type="Proteomes" id="UP001152797"/>
    </source>
</evidence>
<dbReference type="EMBL" id="CAMXCT020000973">
    <property type="protein sequence ID" value="CAL1138642.1"/>
    <property type="molecule type" value="Genomic_DNA"/>
</dbReference>